<evidence type="ECO:0000313" key="2">
    <source>
        <dbReference type="Proteomes" id="UP000823561"/>
    </source>
</evidence>
<comment type="caution">
    <text evidence="1">The sequence shown here is derived from an EMBL/GenBank/DDBJ whole genome shotgun (WGS) entry which is preliminary data.</text>
</comment>
<dbReference type="Proteomes" id="UP000823561">
    <property type="component" value="Chromosome 2"/>
</dbReference>
<proteinExistence type="predicted"/>
<name>A0AAV6HFU3_9TELE</name>
<dbReference type="AlphaFoldDB" id="A0AAV6HFU3"/>
<gene>
    <name evidence="1" type="ORF">AALO_G00026030</name>
</gene>
<accession>A0AAV6HFU3</accession>
<dbReference type="PANTHER" id="PTHR35665">
    <property type="entry name" value="PROTEIN LKAAEAR1"/>
    <property type="match status" value="1"/>
</dbReference>
<reference evidence="1" key="1">
    <citation type="submission" date="2020-10" db="EMBL/GenBank/DDBJ databases">
        <title>Chromosome-scale genome assembly of the Allis shad, Alosa alosa.</title>
        <authorList>
            <person name="Margot Z."/>
            <person name="Christophe K."/>
            <person name="Cabau C."/>
            <person name="Louis A."/>
            <person name="Berthelot C."/>
            <person name="Parey E."/>
            <person name="Roest Crollius H."/>
            <person name="Montfort J."/>
            <person name="Robinson-Rechavi M."/>
            <person name="Bucao C."/>
            <person name="Bouchez O."/>
            <person name="Gislard M."/>
            <person name="Lluch J."/>
            <person name="Milhes M."/>
            <person name="Lampietro C."/>
            <person name="Lopez Roques C."/>
            <person name="Donnadieu C."/>
            <person name="Braasch I."/>
            <person name="Desvignes T."/>
            <person name="Postlethwait J."/>
            <person name="Bobe J."/>
            <person name="Guiguen Y."/>
        </authorList>
    </citation>
    <scope>NUCLEOTIDE SEQUENCE</scope>
    <source>
        <strain evidence="1">M-15738</strain>
        <tissue evidence="1">Blood</tissue>
    </source>
</reference>
<keyword evidence="2" id="KW-1185">Reference proteome</keyword>
<protein>
    <submittedName>
        <fullName evidence="1">Uncharacterized protein</fullName>
    </submittedName>
</protein>
<organism evidence="1 2">
    <name type="scientific">Alosa alosa</name>
    <name type="common">allis shad</name>
    <dbReference type="NCBI Taxonomy" id="278164"/>
    <lineage>
        <taxon>Eukaryota</taxon>
        <taxon>Metazoa</taxon>
        <taxon>Chordata</taxon>
        <taxon>Craniata</taxon>
        <taxon>Vertebrata</taxon>
        <taxon>Euteleostomi</taxon>
        <taxon>Actinopterygii</taxon>
        <taxon>Neopterygii</taxon>
        <taxon>Teleostei</taxon>
        <taxon>Clupei</taxon>
        <taxon>Clupeiformes</taxon>
        <taxon>Clupeoidei</taxon>
        <taxon>Clupeidae</taxon>
        <taxon>Alosa</taxon>
    </lineage>
</organism>
<dbReference type="EMBL" id="JADWDJ010000002">
    <property type="protein sequence ID" value="KAG5284377.1"/>
    <property type="molecule type" value="Genomic_DNA"/>
</dbReference>
<dbReference type="InterPro" id="IPR029152">
    <property type="entry name" value="LKAAEAR1"/>
</dbReference>
<dbReference type="PANTHER" id="PTHR35665:SF1">
    <property type="entry name" value="PROTEIN LKAAEAR1"/>
    <property type="match status" value="1"/>
</dbReference>
<sequence>MGDSGRTNNAFAYRNRNKATPGEIRKMCPQQRARYMAYEEPPKEIQNEIDASRQRVCARLTSLKMKEVTVSNALEAEKKVGDSITCQLKAAEALSRMHMSKLRRQQVKAKEINLLVCYQPTAWGAISLENLLPLRGAPTRFSDVFVMAERHRVEELLDDNMWDTLQRY</sequence>
<dbReference type="Pfam" id="PF15478">
    <property type="entry name" value="LKAAEAR"/>
    <property type="match status" value="1"/>
</dbReference>
<evidence type="ECO:0000313" key="1">
    <source>
        <dbReference type="EMBL" id="KAG5284377.1"/>
    </source>
</evidence>